<dbReference type="GO" id="GO:0140662">
    <property type="term" value="F:ATP-dependent protein folding chaperone"/>
    <property type="evidence" value="ECO:0007669"/>
    <property type="project" value="InterPro"/>
</dbReference>
<dbReference type="InterPro" id="IPR029047">
    <property type="entry name" value="HSP70_peptide-bd_sf"/>
</dbReference>
<proteinExistence type="inferred from homology"/>
<dbReference type="Pfam" id="PF00012">
    <property type="entry name" value="HSP70"/>
    <property type="match status" value="1"/>
</dbReference>
<reference evidence="5" key="1">
    <citation type="submission" date="2018-11" db="EMBL/GenBank/DDBJ databases">
        <title>Myxobolus squamalis genome and transcriptome.</title>
        <authorList>
            <person name="Yahalomi D."/>
            <person name="Atkinson S.D."/>
            <person name="Neuhof M."/>
            <person name="Chang E.S."/>
            <person name="Philippe H."/>
            <person name="Cartwright P."/>
            <person name="Bartholomew J.L."/>
            <person name="Huchon D."/>
        </authorList>
    </citation>
    <scope>NUCLEOTIDE SEQUENCE</scope>
    <source>
        <strain evidence="5">71B08</strain>
        <tissue evidence="5">Whole</tissue>
    </source>
</reference>
<name>A0A6B2G0M4_MYXSQ</name>
<organism evidence="5">
    <name type="scientific">Myxobolus squamalis</name>
    <name type="common">Myxosporean</name>
    <dbReference type="NCBI Taxonomy" id="59785"/>
    <lineage>
        <taxon>Eukaryota</taxon>
        <taxon>Metazoa</taxon>
        <taxon>Cnidaria</taxon>
        <taxon>Myxozoa</taxon>
        <taxon>Myxosporea</taxon>
        <taxon>Bivalvulida</taxon>
        <taxon>Platysporina</taxon>
        <taxon>Myxobolidae</taxon>
        <taxon>Myxobolus</taxon>
    </lineage>
</organism>
<accession>A0A6B2G0M4</accession>
<keyword evidence="3" id="KW-0067">ATP-binding</keyword>
<dbReference type="Gene3D" id="2.60.34.10">
    <property type="entry name" value="Substrate Binding Domain Of DNAk, Chain A, domain 1"/>
    <property type="match status" value="1"/>
</dbReference>
<feature type="region of interest" description="Disordered" evidence="4">
    <location>
        <begin position="255"/>
        <end position="289"/>
    </location>
</feature>
<evidence type="ECO:0000256" key="2">
    <source>
        <dbReference type="ARBA" id="ARBA00022741"/>
    </source>
</evidence>
<dbReference type="GO" id="GO:0005524">
    <property type="term" value="F:ATP binding"/>
    <property type="evidence" value="ECO:0007669"/>
    <property type="project" value="UniProtKB-KW"/>
</dbReference>
<sequence length="289" mass="31925">MPKVQQVVKEFFRRDPSKSVNPDEAVAMGAAVQGGVLTGSVSDIVLVDVTPYSLGVKTLGDVYSAIIPKNTAIPTRKSEIYTTSEDNQTHVHVSIYQGERSMCADNVHLGDFALGPIPAKERGAVRIEVSFDLDSNGILKVTATDLESNIRANATLKSNPRGLSKEELEKMAKEAEKERQSDAVKKGIVVAKTTCESTLYDCRQFVNKFGDKLEPDVLSKFQAKIDDYFTNVIQSTGKDEKFYREKNNELIMDLSRVKNDLDSSKPNTQSTQTDTPKTDTTSEHPNDQN</sequence>
<feature type="compositionally biased region" description="Basic and acidic residues" evidence="4">
    <location>
        <begin position="276"/>
        <end position="289"/>
    </location>
</feature>
<protein>
    <submittedName>
        <fullName evidence="5">Chaperone protein DnaK (Trinotate prediction)</fullName>
    </submittedName>
</protein>
<comment type="similarity">
    <text evidence="1">Belongs to the heat shock protein 70 family.</text>
</comment>
<dbReference type="SUPFAM" id="SSF53067">
    <property type="entry name" value="Actin-like ATPase domain"/>
    <property type="match status" value="1"/>
</dbReference>
<dbReference type="Gene3D" id="3.30.420.40">
    <property type="match status" value="2"/>
</dbReference>
<dbReference type="PRINTS" id="PR00301">
    <property type="entry name" value="HEATSHOCK70"/>
</dbReference>
<evidence type="ECO:0000256" key="1">
    <source>
        <dbReference type="ARBA" id="ARBA00007381"/>
    </source>
</evidence>
<dbReference type="SUPFAM" id="SSF100920">
    <property type="entry name" value="Heat shock protein 70kD (HSP70), peptide-binding domain"/>
    <property type="match status" value="1"/>
</dbReference>
<dbReference type="InterPro" id="IPR043129">
    <property type="entry name" value="ATPase_NBD"/>
</dbReference>
<dbReference type="AlphaFoldDB" id="A0A6B2G0M4"/>
<dbReference type="PANTHER" id="PTHR19375">
    <property type="entry name" value="HEAT SHOCK PROTEIN 70KDA"/>
    <property type="match status" value="1"/>
</dbReference>
<dbReference type="EMBL" id="GHBR01002137">
    <property type="protein sequence ID" value="NDJ97090.1"/>
    <property type="molecule type" value="Transcribed_RNA"/>
</dbReference>
<evidence type="ECO:0000256" key="3">
    <source>
        <dbReference type="ARBA" id="ARBA00022840"/>
    </source>
</evidence>
<evidence type="ECO:0000256" key="4">
    <source>
        <dbReference type="SAM" id="MobiDB-lite"/>
    </source>
</evidence>
<dbReference type="InterPro" id="IPR013126">
    <property type="entry name" value="Hsp_70_fam"/>
</dbReference>
<evidence type="ECO:0000313" key="5">
    <source>
        <dbReference type="EMBL" id="NDJ97090.1"/>
    </source>
</evidence>
<keyword evidence="2" id="KW-0547">Nucleotide-binding</keyword>